<dbReference type="EnsemblProtists" id="EKX44780">
    <property type="protein sequence ID" value="EKX44780"/>
    <property type="gene ID" value="GUITHDRAFT_157910"/>
</dbReference>
<dbReference type="GO" id="GO:0009507">
    <property type="term" value="C:chloroplast"/>
    <property type="evidence" value="ECO:0007669"/>
    <property type="project" value="UniProtKB-SubCell"/>
</dbReference>
<evidence type="ECO:0000259" key="4">
    <source>
        <dbReference type="Pfam" id="PF02463"/>
    </source>
</evidence>
<dbReference type="Proteomes" id="UP000011087">
    <property type="component" value="Unassembled WGS sequence"/>
</dbReference>
<proteinExistence type="predicted"/>
<gene>
    <name evidence="5" type="primary">Smc3</name>
    <name evidence="5" type="ORF">GUITHDRAFT_157910</name>
</gene>
<dbReference type="AlphaFoldDB" id="L1J9N8"/>
<dbReference type="EMBL" id="JH993002">
    <property type="protein sequence ID" value="EKX44780.1"/>
    <property type="molecule type" value="Genomic_DNA"/>
</dbReference>
<evidence type="ECO:0000313" key="7">
    <source>
        <dbReference type="Proteomes" id="UP000011087"/>
    </source>
</evidence>
<dbReference type="STRING" id="905079.L1J9N8"/>
<organism evidence="5">
    <name type="scientific">Guillardia theta (strain CCMP2712)</name>
    <name type="common">Cryptophyte</name>
    <dbReference type="NCBI Taxonomy" id="905079"/>
    <lineage>
        <taxon>Eukaryota</taxon>
        <taxon>Cryptophyceae</taxon>
        <taxon>Pyrenomonadales</taxon>
        <taxon>Geminigeraceae</taxon>
        <taxon>Guillardia</taxon>
    </lineage>
</organism>
<dbReference type="InterPro" id="IPR041741">
    <property type="entry name" value="SMC3_ABC_euk"/>
</dbReference>
<dbReference type="SUPFAM" id="SSF52540">
    <property type="entry name" value="P-loop containing nucleoside triphosphate hydrolases"/>
    <property type="match status" value="1"/>
</dbReference>
<dbReference type="FunFam" id="3.40.50.300:FF:000424">
    <property type="entry name" value="Structural maintenance of chromosomes 3"/>
    <property type="match status" value="1"/>
</dbReference>
<dbReference type="Gene3D" id="3.40.50.300">
    <property type="entry name" value="P-loop containing nucleotide triphosphate hydrolases"/>
    <property type="match status" value="1"/>
</dbReference>
<comment type="subcellular location">
    <subcellularLocation>
        <location evidence="1">Plastid</location>
        <location evidence="1">Chloroplast</location>
    </subcellularLocation>
</comment>
<dbReference type="Pfam" id="PF02463">
    <property type="entry name" value="SMC_N"/>
    <property type="match status" value="1"/>
</dbReference>
<dbReference type="KEGG" id="gtt:GUITHDRAFT_157910"/>
<reference evidence="5 7" key="1">
    <citation type="journal article" date="2012" name="Nature">
        <title>Algal genomes reveal evolutionary mosaicism and the fate of nucleomorphs.</title>
        <authorList>
            <consortium name="DOE Joint Genome Institute"/>
            <person name="Curtis B.A."/>
            <person name="Tanifuji G."/>
            <person name="Burki F."/>
            <person name="Gruber A."/>
            <person name="Irimia M."/>
            <person name="Maruyama S."/>
            <person name="Arias M.C."/>
            <person name="Ball S.G."/>
            <person name="Gile G.H."/>
            <person name="Hirakawa Y."/>
            <person name="Hopkins J.F."/>
            <person name="Kuo A."/>
            <person name="Rensing S.A."/>
            <person name="Schmutz J."/>
            <person name="Symeonidi A."/>
            <person name="Elias M."/>
            <person name="Eveleigh R.J."/>
            <person name="Herman E.K."/>
            <person name="Klute M.J."/>
            <person name="Nakayama T."/>
            <person name="Obornik M."/>
            <person name="Reyes-Prieto A."/>
            <person name="Armbrust E.V."/>
            <person name="Aves S.J."/>
            <person name="Beiko R.G."/>
            <person name="Coutinho P."/>
            <person name="Dacks J.B."/>
            <person name="Durnford D.G."/>
            <person name="Fast N.M."/>
            <person name="Green B.R."/>
            <person name="Grisdale C.J."/>
            <person name="Hempel F."/>
            <person name="Henrissat B."/>
            <person name="Hoppner M.P."/>
            <person name="Ishida K."/>
            <person name="Kim E."/>
            <person name="Koreny L."/>
            <person name="Kroth P.G."/>
            <person name="Liu Y."/>
            <person name="Malik S.B."/>
            <person name="Maier U.G."/>
            <person name="McRose D."/>
            <person name="Mock T."/>
            <person name="Neilson J.A."/>
            <person name="Onodera N.T."/>
            <person name="Poole A.M."/>
            <person name="Pritham E.J."/>
            <person name="Richards T.A."/>
            <person name="Rocap G."/>
            <person name="Roy S.W."/>
            <person name="Sarai C."/>
            <person name="Schaack S."/>
            <person name="Shirato S."/>
            <person name="Slamovits C.H."/>
            <person name="Spencer D.F."/>
            <person name="Suzuki S."/>
            <person name="Worden A.Z."/>
            <person name="Zauner S."/>
            <person name="Barry K."/>
            <person name="Bell C."/>
            <person name="Bharti A.K."/>
            <person name="Crow J.A."/>
            <person name="Grimwood J."/>
            <person name="Kramer R."/>
            <person name="Lindquist E."/>
            <person name="Lucas S."/>
            <person name="Salamov A."/>
            <person name="McFadden G.I."/>
            <person name="Lane C.E."/>
            <person name="Keeling P.J."/>
            <person name="Gray M.W."/>
            <person name="Grigoriev I.V."/>
            <person name="Archibald J.M."/>
        </authorList>
    </citation>
    <scope>NUCLEOTIDE SEQUENCE</scope>
    <source>
        <strain evidence="5 7">CCMP2712</strain>
    </source>
</reference>
<dbReference type="InterPro" id="IPR003395">
    <property type="entry name" value="RecF/RecN/SMC_N"/>
</dbReference>
<dbReference type="GeneID" id="17301555"/>
<name>L1J9N8_GUITC</name>
<dbReference type="GO" id="GO:0016887">
    <property type="term" value="F:ATP hydrolysis activity"/>
    <property type="evidence" value="ECO:0007669"/>
    <property type="project" value="InterPro"/>
</dbReference>
<evidence type="ECO:0000256" key="3">
    <source>
        <dbReference type="SAM" id="Coils"/>
    </source>
</evidence>
<dbReference type="RefSeq" id="XP_005831760.1">
    <property type="nucleotide sequence ID" value="XM_005831703.1"/>
</dbReference>
<reference evidence="6" key="3">
    <citation type="submission" date="2016-03" db="UniProtKB">
        <authorList>
            <consortium name="EnsemblProtists"/>
        </authorList>
    </citation>
    <scope>IDENTIFICATION</scope>
</reference>
<protein>
    <submittedName>
        <fullName evidence="5">Sister chromatid cohesin complex subunit, structural maintenance of chromosome protein 3, SMC3</fullName>
    </submittedName>
</protein>
<dbReference type="OrthoDB" id="431497at2759"/>
<evidence type="ECO:0000313" key="6">
    <source>
        <dbReference type="EnsemblProtists" id="EKX44780"/>
    </source>
</evidence>
<evidence type="ECO:0000256" key="2">
    <source>
        <dbReference type="ARBA" id="ARBA00023306"/>
    </source>
</evidence>
<evidence type="ECO:0000256" key="1">
    <source>
        <dbReference type="ARBA" id="ARBA00004229"/>
    </source>
</evidence>
<dbReference type="GO" id="GO:0005524">
    <property type="term" value="F:ATP binding"/>
    <property type="evidence" value="ECO:0007669"/>
    <property type="project" value="InterPro"/>
</dbReference>
<dbReference type="OMA" id="RINQMAT"/>
<dbReference type="eggNOG" id="KOG0964">
    <property type="taxonomic scope" value="Eukaryota"/>
</dbReference>
<dbReference type="InterPro" id="IPR027417">
    <property type="entry name" value="P-loop_NTPase"/>
</dbReference>
<dbReference type="PANTHER" id="PTHR43977">
    <property type="entry name" value="STRUCTURAL MAINTENANCE OF CHROMOSOMES PROTEIN 3"/>
    <property type="match status" value="1"/>
</dbReference>
<sequence>MHIKYVRIHGFKSYREKTICGPLSPLHNSIVGYNGSGKSNFFAALRFVLSDAYSNMRPDERAKLLNEGAGANIVNAYVEIVFDNSDHRIDNEKDEVTIKRMIGLKKDEYFVDQKHVTKQDIANMLETAGFSKSNPYYIVEQGKVTKITEMQDKERLALLKEVAGTNVYEEKKAESEKIMKESDAKMTEINKVLLANRQSIERELESLSKRLEMLEKEQVLLEPLMVLM</sequence>
<keyword evidence="2" id="KW-0131">Cell cycle</keyword>
<accession>L1J9N8</accession>
<dbReference type="CDD" id="cd03272">
    <property type="entry name" value="ABC_SMC3_euk"/>
    <property type="match status" value="1"/>
</dbReference>
<feature type="domain" description="RecF/RecN/SMC N-terminal" evidence="4">
    <location>
        <begin position="3"/>
        <end position="133"/>
    </location>
</feature>
<evidence type="ECO:0000313" key="5">
    <source>
        <dbReference type="EMBL" id="EKX44780.1"/>
    </source>
</evidence>
<feature type="coiled-coil region" evidence="3">
    <location>
        <begin position="190"/>
        <end position="217"/>
    </location>
</feature>
<reference evidence="7" key="2">
    <citation type="submission" date="2012-11" db="EMBL/GenBank/DDBJ databases">
        <authorList>
            <person name="Kuo A."/>
            <person name="Curtis B.A."/>
            <person name="Tanifuji G."/>
            <person name="Burki F."/>
            <person name="Gruber A."/>
            <person name="Irimia M."/>
            <person name="Maruyama S."/>
            <person name="Arias M.C."/>
            <person name="Ball S.G."/>
            <person name="Gile G.H."/>
            <person name="Hirakawa Y."/>
            <person name="Hopkins J.F."/>
            <person name="Rensing S.A."/>
            <person name="Schmutz J."/>
            <person name="Symeonidi A."/>
            <person name="Elias M."/>
            <person name="Eveleigh R.J."/>
            <person name="Herman E.K."/>
            <person name="Klute M.J."/>
            <person name="Nakayama T."/>
            <person name="Obornik M."/>
            <person name="Reyes-Prieto A."/>
            <person name="Armbrust E.V."/>
            <person name="Aves S.J."/>
            <person name="Beiko R.G."/>
            <person name="Coutinho P."/>
            <person name="Dacks J.B."/>
            <person name="Durnford D.G."/>
            <person name="Fast N.M."/>
            <person name="Green B.R."/>
            <person name="Grisdale C."/>
            <person name="Hempe F."/>
            <person name="Henrissat B."/>
            <person name="Hoppner M.P."/>
            <person name="Ishida K.-I."/>
            <person name="Kim E."/>
            <person name="Koreny L."/>
            <person name="Kroth P.G."/>
            <person name="Liu Y."/>
            <person name="Malik S.-B."/>
            <person name="Maier U.G."/>
            <person name="McRose D."/>
            <person name="Mock T."/>
            <person name="Neilson J.A."/>
            <person name="Onodera N.T."/>
            <person name="Poole A.M."/>
            <person name="Pritham E.J."/>
            <person name="Richards T.A."/>
            <person name="Rocap G."/>
            <person name="Roy S.W."/>
            <person name="Sarai C."/>
            <person name="Schaack S."/>
            <person name="Shirato S."/>
            <person name="Slamovits C.H."/>
            <person name="Spencer D.F."/>
            <person name="Suzuki S."/>
            <person name="Worden A.Z."/>
            <person name="Zauner S."/>
            <person name="Barry K."/>
            <person name="Bell C."/>
            <person name="Bharti A.K."/>
            <person name="Crow J.A."/>
            <person name="Grimwood J."/>
            <person name="Kramer R."/>
            <person name="Lindquist E."/>
            <person name="Lucas S."/>
            <person name="Salamov A."/>
            <person name="McFadden G.I."/>
            <person name="Lane C.E."/>
            <person name="Keeling P.J."/>
            <person name="Gray M.W."/>
            <person name="Grigoriev I.V."/>
            <person name="Archibald J.M."/>
        </authorList>
    </citation>
    <scope>NUCLEOTIDE SEQUENCE</scope>
    <source>
        <strain evidence="7">CCMP2712</strain>
    </source>
</reference>
<dbReference type="HOGENOM" id="CLU_098754_0_0_1"/>
<keyword evidence="3" id="KW-0175">Coiled coil</keyword>
<dbReference type="PaxDb" id="55529-EKX44780"/>
<keyword evidence="7" id="KW-1185">Reference proteome</keyword>